<dbReference type="Proteomes" id="UP000235786">
    <property type="component" value="Unassembled WGS sequence"/>
</dbReference>
<keyword evidence="1" id="KW-0472">Membrane</keyword>
<evidence type="ECO:0000256" key="1">
    <source>
        <dbReference type="SAM" id="Phobius"/>
    </source>
</evidence>
<dbReference type="EMBL" id="KZ613950">
    <property type="protein sequence ID" value="PMD36784.1"/>
    <property type="molecule type" value="Genomic_DNA"/>
</dbReference>
<protein>
    <submittedName>
        <fullName evidence="2">Uncharacterized protein</fullName>
    </submittedName>
</protein>
<keyword evidence="1" id="KW-0812">Transmembrane</keyword>
<feature type="transmembrane region" description="Helical" evidence="1">
    <location>
        <begin position="12"/>
        <end position="31"/>
    </location>
</feature>
<accession>A0A2J6RE47</accession>
<dbReference type="AlphaFoldDB" id="A0A2J6RE47"/>
<keyword evidence="3" id="KW-1185">Reference proteome</keyword>
<name>A0A2J6RE47_HYAVF</name>
<evidence type="ECO:0000313" key="3">
    <source>
        <dbReference type="Proteomes" id="UP000235786"/>
    </source>
</evidence>
<keyword evidence="1" id="KW-1133">Transmembrane helix</keyword>
<evidence type="ECO:0000313" key="2">
    <source>
        <dbReference type="EMBL" id="PMD36784.1"/>
    </source>
</evidence>
<organism evidence="2 3">
    <name type="scientific">Hyaloscypha variabilis (strain UAMH 11265 / GT02V1 / F)</name>
    <name type="common">Meliniomyces variabilis</name>
    <dbReference type="NCBI Taxonomy" id="1149755"/>
    <lineage>
        <taxon>Eukaryota</taxon>
        <taxon>Fungi</taxon>
        <taxon>Dikarya</taxon>
        <taxon>Ascomycota</taxon>
        <taxon>Pezizomycotina</taxon>
        <taxon>Leotiomycetes</taxon>
        <taxon>Helotiales</taxon>
        <taxon>Hyaloscyphaceae</taxon>
        <taxon>Hyaloscypha</taxon>
        <taxon>Hyaloscypha variabilis</taxon>
    </lineage>
</organism>
<proteinExistence type="predicted"/>
<reference evidence="2 3" key="1">
    <citation type="submission" date="2016-04" db="EMBL/GenBank/DDBJ databases">
        <title>A degradative enzymes factory behind the ericoid mycorrhizal symbiosis.</title>
        <authorList>
            <consortium name="DOE Joint Genome Institute"/>
            <person name="Martino E."/>
            <person name="Morin E."/>
            <person name="Grelet G."/>
            <person name="Kuo A."/>
            <person name="Kohler A."/>
            <person name="Daghino S."/>
            <person name="Barry K."/>
            <person name="Choi C."/>
            <person name="Cichocki N."/>
            <person name="Clum A."/>
            <person name="Copeland A."/>
            <person name="Hainaut M."/>
            <person name="Haridas S."/>
            <person name="Labutti K."/>
            <person name="Lindquist E."/>
            <person name="Lipzen A."/>
            <person name="Khouja H.-R."/>
            <person name="Murat C."/>
            <person name="Ohm R."/>
            <person name="Olson A."/>
            <person name="Spatafora J."/>
            <person name="Veneault-Fourrey C."/>
            <person name="Henrissat B."/>
            <person name="Grigoriev I."/>
            <person name="Martin F."/>
            <person name="Perotto S."/>
        </authorList>
    </citation>
    <scope>NUCLEOTIDE SEQUENCE [LARGE SCALE GENOMIC DNA]</scope>
    <source>
        <strain evidence="2 3">F</strain>
    </source>
</reference>
<sequence length="210" mass="23350">MDTASYRGSLTLFMAVELILMVSFTPTATIIDKRAFDMTAEPMVSTSYLPQARSERSRLEQQDLSCCVPGHHRIHHHPKSVLRTQNSSADAYTHRENQGPYLATMCNHFIAGHVAPCALSACRKLRRSHLRQSNKRANVNGQLGSAQHASSVREQAEGFTAHCENISHTSRVHNLDNDLDAALRRTRTILSTSNFVLVLIQHAALAHDEA</sequence>
<gene>
    <name evidence="2" type="ORF">L207DRAFT_586473</name>
</gene>